<evidence type="ECO:0000256" key="5">
    <source>
        <dbReference type="ARBA" id="ARBA00023242"/>
    </source>
</evidence>
<protein>
    <recommendedName>
        <fullName evidence="6">Exonuclease XPMC2</fullName>
    </recommendedName>
    <alternativeName>
        <fullName evidence="7">Prevents mitotic catastrophe 2 protein</fullName>
    </alternativeName>
</protein>
<gene>
    <name evidence="9" type="ORF">GDO54_007728</name>
</gene>
<dbReference type="GO" id="GO:0004527">
    <property type="term" value="F:exonuclease activity"/>
    <property type="evidence" value="ECO:0007669"/>
    <property type="project" value="UniProtKB-KW"/>
</dbReference>
<dbReference type="GO" id="GO:0003676">
    <property type="term" value="F:nucleic acid binding"/>
    <property type="evidence" value="ECO:0007669"/>
    <property type="project" value="InterPro"/>
</dbReference>
<reference evidence="9" key="1">
    <citation type="thesis" date="2020" institute="ProQuest LLC" country="789 East Eisenhower Parkway, Ann Arbor, MI, USA">
        <title>Comparative Genomics and Chromosome Evolution.</title>
        <authorList>
            <person name="Mudd A.B."/>
        </authorList>
    </citation>
    <scope>NUCLEOTIDE SEQUENCE</scope>
    <source>
        <strain evidence="9">1538</strain>
        <tissue evidence="9">Blood</tissue>
    </source>
</reference>
<feature type="domain" description="Exonuclease" evidence="8">
    <location>
        <begin position="131"/>
        <end position="295"/>
    </location>
</feature>
<evidence type="ECO:0000259" key="8">
    <source>
        <dbReference type="SMART" id="SM00479"/>
    </source>
</evidence>
<dbReference type="InterPro" id="IPR036397">
    <property type="entry name" value="RNaseH_sf"/>
</dbReference>
<dbReference type="Pfam" id="PF00929">
    <property type="entry name" value="RNase_T"/>
    <property type="match status" value="1"/>
</dbReference>
<dbReference type="SMART" id="SM00479">
    <property type="entry name" value="EXOIII"/>
    <property type="match status" value="1"/>
</dbReference>
<sequence>MEGKAANSLFYGFRGSSHYLNSFHKEVLMEEPNVKSHRKSRKHQRFLKYKEYLQQRGQHGTTHGPQVDEVSNNCSEERSEKLDKIKSMLCSLPTTTTISSASCDYDSGLSVSSSSASTRPSSPCSWLKPGKCVAIDCEMVGTGPGGRISELARCSIVNYNGEVLYDKYVKPELPITDYRTRWSGITRRHMQNAIPFKTAQKEILNMLKDKRVIGHALNNDFKALKYYHPKEQTRDTSKICYLTKMACLTHTPSLKSLAWHLLQKKIQVGRHGHSSVEDAQTCMDLYKIVEDQLEQDLLTRGQETTVSIPEASTSSNINHYMDDQYWPSDLDEDCK</sequence>
<dbReference type="PANTHER" id="PTHR12801:SF57">
    <property type="entry name" value="APOPTOSIS-ENHANCING NUCLEASE"/>
    <property type="match status" value="1"/>
</dbReference>
<evidence type="ECO:0000313" key="9">
    <source>
        <dbReference type="EMBL" id="DBA31974.1"/>
    </source>
</evidence>
<evidence type="ECO:0000256" key="4">
    <source>
        <dbReference type="ARBA" id="ARBA00022839"/>
    </source>
</evidence>
<dbReference type="Proteomes" id="UP001181693">
    <property type="component" value="Unassembled WGS sequence"/>
</dbReference>
<keyword evidence="4" id="KW-0269">Exonuclease</keyword>
<evidence type="ECO:0000256" key="3">
    <source>
        <dbReference type="ARBA" id="ARBA00022801"/>
    </source>
</evidence>
<evidence type="ECO:0000256" key="6">
    <source>
        <dbReference type="ARBA" id="ARBA00081815"/>
    </source>
</evidence>
<name>A0AAV3AZI7_PYXAD</name>
<dbReference type="InterPro" id="IPR012337">
    <property type="entry name" value="RNaseH-like_sf"/>
</dbReference>
<keyword evidence="5" id="KW-0539">Nucleus</keyword>
<dbReference type="AlphaFoldDB" id="A0AAV3AZI7"/>
<dbReference type="InterPro" id="IPR013520">
    <property type="entry name" value="Ribonucl_H"/>
</dbReference>
<evidence type="ECO:0000313" key="10">
    <source>
        <dbReference type="Proteomes" id="UP001181693"/>
    </source>
</evidence>
<proteinExistence type="predicted"/>
<evidence type="ECO:0000256" key="7">
    <source>
        <dbReference type="ARBA" id="ARBA00082963"/>
    </source>
</evidence>
<comment type="subcellular location">
    <subcellularLocation>
        <location evidence="1">Nucleus</location>
    </subcellularLocation>
</comment>
<dbReference type="InterPro" id="IPR047021">
    <property type="entry name" value="REXO1/3/4-like"/>
</dbReference>
<organism evidence="9 10">
    <name type="scientific">Pyxicephalus adspersus</name>
    <name type="common">African bullfrog</name>
    <dbReference type="NCBI Taxonomy" id="30357"/>
    <lineage>
        <taxon>Eukaryota</taxon>
        <taxon>Metazoa</taxon>
        <taxon>Chordata</taxon>
        <taxon>Craniata</taxon>
        <taxon>Vertebrata</taxon>
        <taxon>Euteleostomi</taxon>
        <taxon>Amphibia</taxon>
        <taxon>Batrachia</taxon>
        <taxon>Anura</taxon>
        <taxon>Neobatrachia</taxon>
        <taxon>Ranoidea</taxon>
        <taxon>Pyxicephalidae</taxon>
        <taxon>Pyxicephalinae</taxon>
        <taxon>Pyxicephalus</taxon>
    </lineage>
</organism>
<evidence type="ECO:0000256" key="2">
    <source>
        <dbReference type="ARBA" id="ARBA00022722"/>
    </source>
</evidence>
<comment type="caution">
    <text evidence="9">The sequence shown here is derived from an EMBL/GenBank/DDBJ whole genome shotgun (WGS) entry which is preliminary data.</text>
</comment>
<dbReference type="GO" id="GO:0005730">
    <property type="term" value="C:nucleolus"/>
    <property type="evidence" value="ECO:0007669"/>
    <property type="project" value="UniProtKB-ARBA"/>
</dbReference>
<accession>A0AAV3AZI7</accession>
<dbReference type="Gene3D" id="3.30.420.10">
    <property type="entry name" value="Ribonuclease H-like superfamily/Ribonuclease H"/>
    <property type="match status" value="1"/>
</dbReference>
<dbReference type="FunFam" id="3.30.420.10:FF:000007">
    <property type="entry name" value="Interferon-stimulated exonuclease gene 20"/>
    <property type="match status" value="1"/>
</dbReference>
<dbReference type="SUPFAM" id="SSF53098">
    <property type="entry name" value="Ribonuclease H-like"/>
    <property type="match status" value="1"/>
</dbReference>
<keyword evidence="10" id="KW-1185">Reference proteome</keyword>
<keyword evidence="2" id="KW-0540">Nuclease</keyword>
<evidence type="ECO:0000256" key="1">
    <source>
        <dbReference type="ARBA" id="ARBA00004123"/>
    </source>
</evidence>
<dbReference type="PANTHER" id="PTHR12801">
    <property type="entry name" value="RNA EXONUCLEASE REXO1 / RECO3 FAMILY MEMBER-RELATED"/>
    <property type="match status" value="1"/>
</dbReference>
<keyword evidence="3" id="KW-0378">Hydrolase</keyword>
<dbReference type="EMBL" id="DYDO01000002">
    <property type="protein sequence ID" value="DBA31974.1"/>
    <property type="molecule type" value="Genomic_DNA"/>
</dbReference>